<dbReference type="GO" id="GO:0046872">
    <property type="term" value="F:metal ion binding"/>
    <property type="evidence" value="ECO:0007669"/>
    <property type="project" value="UniProtKB-KW"/>
</dbReference>
<dbReference type="GO" id="GO:0005829">
    <property type="term" value="C:cytosol"/>
    <property type="evidence" value="ECO:0007669"/>
    <property type="project" value="TreeGrafter"/>
</dbReference>
<proteinExistence type="predicted"/>
<keyword evidence="6" id="KW-1185">Reference proteome</keyword>
<dbReference type="Gene3D" id="1.10.150.240">
    <property type="entry name" value="Putative phosphatase, domain 2"/>
    <property type="match status" value="1"/>
</dbReference>
<evidence type="ECO:0000313" key="5">
    <source>
        <dbReference type="EMBL" id="PSV43340.1"/>
    </source>
</evidence>
<dbReference type="SFLD" id="SFLDS00003">
    <property type="entry name" value="Haloacid_Dehalogenase"/>
    <property type="match status" value="1"/>
</dbReference>
<organism evidence="5 6">
    <name type="scientific">Photobacterium indicum</name>
    <dbReference type="NCBI Taxonomy" id="81447"/>
    <lineage>
        <taxon>Bacteria</taxon>
        <taxon>Pseudomonadati</taxon>
        <taxon>Pseudomonadota</taxon>
        <taxon>Gammaproteobacteria</taxon>
        <taxon>Vibrionales</taxon>
        <taxon>Vibrionaceae</taxon>
        <taxon>Photobacterium</taxon>
    </lineage>
</organism>
<keyword evidence="1" id="KW-0479">Metal-binding</keyword>
<evidence type="ECO:0000256" key="1">
    <source>
        <dbReference type="ARBA" id="ARBA00022723"/>
    </source>
</evidence>
<gene>
    <name evidence="5" type="ORF">C9J47_22825</name>
</gene>
<dbReference type="InterPro" id="IPR036412">
    <property type="entry name" value="HAD-like_sf"/>
</dbReference>
<dbReference type="InterPro" id="IPR023198">
    <property type="entry name" value="PGP-like_dom2"/>
</dbReference>
<dbReference type="SFLD" id="SFLDG01129">
    <property type="entry name" value="C1.5:_HAD__Beta-PGM__Phosphata"/>
    <property type="match status" value="1"/>
</dbReference>
<dbReference type="InterPro" id="IPR006439">
    <property type="entry name" value="HAD-SF_hydro_IA"/>
</dbReference>
<sequence length="225" mass="24723">MSKTIKAVLFDLDGTLLDTAPDMADAANRVLADHGHGPLNSQQIKANTSYGAKGLLSAGFGEIPQHLDMVHLRQAFLDYYEEKICVGTSIYDGIKPLLAYLEQHNIPWGIMTNKPGFLTDLLLPFFPELMKAQVVVCGDTLEVAKPHPEPLLYASELLNVDNLACAYIGDIEKDMIAAQAAKMHAYVAGWGYIGTEHSPCQWNAHDILNSPYSLIATLENQKQLN</sequence>
<name>A0A2T3L2X4_9GAMM</name>
<accession>A0A2T3L2X4</accession>
<dbReference type="InterPro" id="IPR041492">
    <property type="entry name" value="HAD_2"/>
</dbReference>
<dbReference type="Proteomes" id="UP000241803">
    <property type="component" value="Unassembled WGS sequence"/>
</dbReference>
<evidence type="ECO:0000256" key="4">
    <source>
        <dbReference type="ARBA" id="ARBA00023277"/>
    </source>
</evidence>
<dbReference type="PANTHER" id="PTHR43434:SF23">
    <property type="entry name" value="PHOSPHOGLYCOLATE PHOSPHATASE"/>
    <property type="match status" value="1"/>
</dbReference>
<keyword evidence="2 5" id="KW-0378">Hydrolase</keyword>
<dbReference type="InterPro" id="IPR023214">
    <property type="entry name" value="HAD_sf"/>
</dbReference>
<dbReference type="GO" id="GO:0008967">
    <property type="term" value="F:phosphoglycolate phosphatase activity"/>
    <property type="evidence" value="ECO:0007669"/>
    <property type="project" value="TreeGrafter"/>
</dbReference>
<dbReference type="EMBL" id="PYOC01000013">
    <property type="protein sequence ID" value="PSV43340.1"/>
    <property type="molecule type" value="Genomic_DNA"/>
</dbReference>
<dbReference type="GO" id="GO:0006281">
    <property type="term" value="P:DNA repair"/>
    <property type="evidence" value="ECO:0007669"/>
    <property type="project" value="TreeGrafter"/>
</dbReference>
<dbReference type="PRINTS" id="PR00413">
    <property type="entry name" value="HADHALOGNASE"/>
</dbReference>
<keyword evidence="4" id="KW-0119">Carbohydrate metabolism</keyword>
<dbReference type="Gene3D" id="3.40.50.1000">
    <property type="entry name" value="HAD superfamily/HAD-like"/>
    <property type="match status" value="1"/>
</dbReference>
<reference evidence="5 6" key="1">
    <citation type="submission" date="2018-03" db="EMBL/GenBank/DDBJ databases">
        <title>Whole genome sequencing of Histamine producing bacteria.</title>
        <authorList>
            <person name="Butler K."/>
        </authorList>
    </citation>
    <scope>NUCLEOTIDE SEQUENCE [LARGE SCALE GENOMIC DNA]</scope>
    <source>
        <strain evidence="5 6">ATCC 19614</strain>
    </source>
</reference>
<evidence type="ECO:0000256" key="2">
    <source>
        <dbReference type="ARBA" id="ARBA00022801"/>
    </source>
</evidence>
<dbReference type="AlphaFoldDB" id="A0A2T3L2X4"/>
<keyword evidence="3" id="KW-0460">Magnesium</keyword>
<evidence type="ECO:0000313" key="6">
    <source>
        <dbReference type="Proteomes" id="UP000241803"/>
    </source>
</evidence>
<comment type="caution">
    <text evidence="5">The sequence shown here is derived from an EMBL/GenBank/DDBJ whole genome shotgun (WGS) entry which is preliminary data.</text>
</comment>
<evidence type="ECO:0000256" key="3">
    <source>
        <dbReference type="ARBA" id="ARBA00022842"/>
    </source>
</evidence>
<dbReference type="PANTHER" id="PTHR43434">
    <property type="entry name" value="PHOSPHOGLYCOLATE PHOSPHATASE"/>
    <property type="match status" value="1"/>
</dbReference>
<dbReference type="SUPFAM" id="SSF56784">
    <property type="entry name" value="HAD-like"/>
    <property type="match status" value="1"/>
</dbReference>
<dbReference type="InterPro" id="IPR050155">
    <property type="entry name" value="HAD-like_hydrolase_sf"/>
</dbReference>
<protein>
    <submittedName>
        <fullName evidence="5">HAD family hydrolase</fullName>
    </submittedName>
</protein>
<dbReference type="Pfam" id="PF13419">
    <property type="entry name" value="HAD_2"/>
    <property type="match status" value="1"/>
</dbReference>
<dbReference type="RefSeq" id="WP_107255562.1">
    <property type="nucleotide sequence ID" value="NZ_PYOC01000013.1"/>
</dbReference>